<comment type="caution">
    <text evidence="1">The sequence shown here is derived from an EMBL/GenBank/DDBJ whole genome shotgun (WGS) entry which is preliminary data.</text>
</comment>
<evidence type="ECO:0000313" key="1">
    <source>
        <dbReference type="EMBL" id="KNG95418.1"/>
    </source>
</evidence>
<dbReference type="InterPro" id="IPR046247">
    <property type="entry name" value="DUF6280"/>
</dbReference>
<gene>
    <name evidence="1" type="ORF">ATO11_02095</name>
</gene>
<accession>A0A0L1JVK1</accession>
<dbReference type="STRING" id="1317121.ATO11_02095"/>
<sequence>MPRDTQFPKQSRTQADRVKRVFAGFVVTAVEEAAEDEKRDGSGGTAIVEWAQSREGREILIKAGINPGEKCVDTLHRLVLDRAAEGKSWSGREIVVKLKTSTE</sequence>
<reference evidence="1 2" key="1">
    <citation type="journal article" date="2015" name="Int. J. Syst. Evol. Microbiol.">
        <title>Aestuariivita atlantica sp. nov., isolated from deep sea sediment of the Atlantic Ocean.</title>
        <authorList>
            <person name="Li G."/>
            <person name="Lai Q."/>
            <person name="Du Y."/>
            <person name="Liu X."/>
            <person name="Sun F."/>
            <person name="Shao Z."/>
        </authorList>
    </citation>
    <scope>NUCLEOTIDE SEQUENCE [LARGE SCALE GENOMIC DNA]</scope>
    <source>
        <strain evidence="1 2">22II-S11-z3</strain>
    </source>
</reference>
<evidence type="ECO:0000313" key="2">
    <source>
        <dbReference type="Proteomes" id="UP000036938"/>
    </source>
</evidence>
<dbReference type="Pfam" id="PF19796">
    <property type="entry name" value="DUF6280"/>
    <property type="match status" value="1"/>
</dbReference>
<organism evidence="1 2">
    <name type="scientific">Pseudaestuariivita atlantica</name>
    <dbReference type="NCBI Taxonomy" id="1317121"/>
    <lineage>
        <taxon>Bacteria</taxon>
        <taxon>Pseudomonadati</taxon>
        <taxon>Pseudomonadota</taxon>
        <taxon>Alphaproteobacteria</taxon>
        <taxon>Rhodobacterales</taxon>
        <taxon>Paracoccaceae</taxon>
        <taxon>Pseudaestuariivita</taxon>
    </lineage>
</organism>
<dbReference type="AlphaFoldDB" id="A0A0L1JVK1"/>
<dbReference type="Proteomes" id="UP000036938">
    <property type="component" value="Unassembled WGS sequence"/>
</dbReference>
<name>A0A0L1JVK1_9RHOB</name>
<dbReference type="EMBL" id="AQQZ01000001">
    <property type="protein sequence ID" value="KNG95418.1"/>
    <property type="molecule type" value="Genomic_DNA"/>
</dbReference>
<protein>
    <submittedName>
        <fullName evidence="1">Uncharacterized protein</fullName>
    </submittedName>
</protein>
<proteinExistence type="predicted"/>
<keyword evidence="2" id="KW-1185">Reference proteome</keyword>
<dbReference type="RefSeq" id="WP_134643049.1">
    <property type="nucleotide sequence ID" value="NZ_AQQZ01000001.1"/>
</dbReference>